<comment type="caution">
    <text evidence="11">The sequence shown here is derived from an EMBL/GenBank/DDBJ whole genome shotgun (WGS) entry which is preliminary data.</text>
</comment>
<dbReference type="PANTHER" id="PTHR35091:SF2">
    <property type="entry name" value="FLAGELLAR PROTEIN FLIL"/>
    <property type="match status" value="1"/>
</dbReference>
<keyword evidence="6" id="KW-0812">Transmembrane</keyword>
<dbReference type="GO" id="GO:0071978">
    <property type="term" value="P:bacterial-type flagellum-dependent swarming motility"/>
    <property type="evidence" value="ECO:0007669"/>
    <property type="project" value="TreeGrafter"/>
</dbReference>
<proteinExistence type="inferred from homology"/>
<dbReference type="RefSeq" id="WP_104432855.1">
    <property type="nucleotide sequence ID" value="NZ_PTJD01000007.1"/>
</dbReference>
<evidence type="ECO:0000256" key="2">
    <source>
        <dbReference type="ARBA" id="ARBA00004162"/>
    </source>
</evidence>
<evidence type="ECO:0000256" key="10">
    <source>
        <dbReference type="RuleBase" id="RU364125"/>
    </source>
</evidence>
<keyword evidence="12" id="KW-1185">Reference proteome</keyword>
<comment type="subcellular location">
    <subcellularLocation>
        <location evidence="2">Cell membrane</location>
        <topology evidence="2">Single-pass membrane protein</topology>
    </subcellularLocation>
</comment>
<evidence type="ECO:0000256" key="4">
    <source>
        <dbReference type="ARBA" id="ARBA00022475"/>
    </source>
</evidence>
<evidence type="ECO:0000313" key="12">
    <source>
        <dbReference type="Proteomes" id="UP000239485"/>
    </source>
</evidence>
<dbReference type="AlphaFoldDB" id="A0A2S6IJW7"/>
<protein>
    <recommendedName>
        <fullName evidence="10">Flagellar protein FliL</fullName>
    </recommendedName>
</protein>
<gene>
    <name evidence="11" type="ORF">CLV92_10725</name>
</gene>
<keyword evidence="5 10" id="KW-0145">Chemotaxis</keyword>
<comment type="similarity">
    <text evidence="3 10">Belongs to the FliL family.</text>
</comment>
<accession>A0A2S6IJW7</accession>
<dbReference type="GO" id="GO:0006935">
    <property type="term" value="P:chemotaxis"/>
    <property type="evidence" value="ECO:0007669"/>
    <property type="project" value="UniProtKB-KW"/>
</dbReference>
<dbReference type="OrthoDB" id="3537056at2"/>
<dbReference type="Proteomes" id="UP000239485">
    <property type="component" value="Unassembled WGS sequence"/>
</dbReference>
<dbReference type="PANTHER" id="PTHR35091">
    <property type="entry name" value="FLAGELLAR PROTEIN FLIL"/>
    <property type="match status" value="1"/>
</dbReference>
<evidence type="ECO:0000256" key="8">
    <source>
        <dbReference type="ARBA" id="ARBA00022989"/>
    </source>
</evidence>
<evidence type="ECO:0000256" key="9">
    <source>
        <dbReference type="ARBA" id="ARBA00023136"/>
    </source>
</evidence>
<evidence type="ECO:0000256" key="6">
    <source>
        <dbReference type="ARBA" id="ARBA00022692"/>
    </source>
</evidence>
<evidence type="ECO:0000256" key="3">
    <source>
        <dbReference type="ARBA" id="ARBA00008281"/>
    </source>
</evidence>
<keyword evidence="9 10" id="KW-0472">Membrane</keyword>
<evidence type="ECO:0000256" key="5">
    <source>
        <dbReference type="ARBA" id="ARBA00022500"/>
    </source>
</evidence>
<keyword evidence="8" id="KW-1133">Transmembrane helix</keyword>
<comment type="function">
    <text evidence="1 10">Controls the rotational direction of flagella during chemotaxis.</text>
</comment>
<dbReference type="GO" id="GO:0009425">
    <property type="term" value="C:bacterial-type flagellum basal body"/>
    <property type="evidence" value="ECO:0007669"/>
    <property type="project" value="InterPro"/>
</dbReference>
<keyword evidence="11" id="KW-0282">Flagellum</keyword>
<dbReference type="GO" id="GO:0005886">
    <property type="term" value="C:plasma membrane"/>
    <property type="evidence" value="ECO:0007669"/>
    <property type="project" value="UniProtKB-SubCell"/>
</dbReference>
<keyword evidence="11" id="KW-0969">Cilium</keyword>
<reference evidence="11 12" key="1">
    <citation type="submission" date="2018-02" db="EMBL/GenBank/DDBJ databases">
        <title>Genomic Encyclopedia of Archaeal and Bacterial Type Strains, Phase II (KMG-II): from individual species to whole genera.</title>
        <authorList>
            <person name="Goeker M."/>
        </authorList>
    </citation>
    <scope>NUCLEOTIDE SEQUENCE [LARGE SCALE GENOMIC DNA]</scope>
    <source>
        <strain evidence="11 12">DSM 22857</strain>
    </source>
</reference>
<evidence type="ECO:0000256" key="1">
    <source>
        <dbReference type="ARBA" id="ARBA00002254"/>
    </source>
</evidence>
<dbReference type="InterPro" id="IPR005503">
    <property type="entry name" value="FliL"/>
</dbReference>
<dbReference type="Pfam" id="PF03748">
    <property type="entry name" value="FliL"/>
    <property type="match status" value="1"/>
</dbReference>
<keyword evidence="4 10" id="KW-1003">Cell membrane</keyword>
<organism evidence="11 12">
    <name type="scientific">Kineococcus xinjiangensis</name>
    <dbReference type="NCBI Taxonomy" id="512762"/>
    <lineage>
        <taxon>Bacteria</taxon>
        <taxon>Bacillati</taxon>
        <taxon>Actinomycetota</taxon>
        <taxon>Actinomycetes</taxon>
        <taxon>Kineosporiales</taxon>
        <taxon>Kineosporiaceae</taxon>
        <taxon>Kineococcus</taxon>
    </lineage>
</organism>
<evidence type="ECO:0000313" key="11">
    <source>
        <dbReference type="EMBL" id="PPK94523.1"/>
    </source>
</evidence>
<evidence type="ECO:0000256" key="7">
    <source>
        <dbReference type="ARBA" id="ARBA00022779"/>
    </source>
</evidence>
<sequence length="172" mass="17775">MAGKKDDGKADETAAAPKKKKMIIIGAVAAVLLAGGTGGGVFMMTKSASAAEAVKAEEVLVPGDVTALDPVSLNLADGYLRIGIALQGVKAEAAGAHGGSSGPDGNKALDLVISHFSGLPMAELSDPAKREAHKLALQEKIVHAYEEKAEDGTMHKTVMGIYFSQFVMQKTR</sequence>
<keyword evidence="11" id="KW-0966">Cell projection</keyword>
<keyword evidence="7 10" id="KW-0283">Flagellar rotation</keyword>
<dbReference type="EMBL" id="PTJD01000007">
    <property type="protein sequence ID" value="PPK94523.1"/>
    <property type="molecule type" value="Genomic_DNA"/>
</dbReference>
<name>A0A2S6IJW7_9ACTN</name>